<reference evidence="1" key="1">
    <citation type="journal article" date="2014" name="Front. Microbiol.">
        <title>High frequency of phylogenetically diverse reductive dehalogenase-homologous genes in deep subseafloor sedimentary metagenomes.</title>
        <authorList>
            <person name="Kawai M."/>
            <person name="Futagami T."/>
            <person name="Toyoda A."/>
            <person name="Takaki Y."/>
            <person name="Nishi S."/>
            <person name="Hori S."/>
            <person name="Arai W."/>
            <person name="Tsubouchi T."/>
            <person name="Morono Y."/>
            <person name="Uchiyama I."/>
            <person name="Ito T."/>
            <person name="Fujiyama A."/>
            <person name="Inagaki F."/>
            <person name="Takami H."/>
        </authorList>
    </citation>
    <scope>NUCLEOTIDE SEQUENCE</scope>
    <source>
        <strain evidence="1">Expedition CK06-06</strain>
    </source>
</reference>
<evidence type="ECO:0008006" key="2">
    <source>
        <dbReference type="Google" id="ProtNLM"/>
    </source>
</evidence>
<dbReference type="AlphaFoldDB" id="X0XAU9"/>
<sequence length="81" mass="9734">MKRWQDIPGWFNFERVYDLAPVFLRNNKLKFLEIGSFLGKSTMYMYEILKSKNIDMDFNIIDTFTGPVTGKWKNQKLWDGF</sequence>
<organism evidence="1">
    <name type="scientific">marine sediment metagenome</name>
    <dbReference type="NCBI Taxonomy" id="412755"/>
    <lineage>
        <taxon>unclassified sequences</taxon>
        <taxon>metagenomes</taxon>
        <taxon>ecological metagenomes</taxon>
    </lineage>
</organism>
<name>X0XAU9_9ZZZZ</name>
<accession>X0XAU9</accession>
<proteinExistence type="predicted"/>
<gene>
    <name evidence="1" type="ORF">S01H1_69515</name>
</gene>
<dbReference type="InterPro" id="IPR029063">
    <property type="entry name" value="SAM-dependent_MTases_sf"/>
</dbReference>
<feature type="non-terminal residue" evidence="1">
    <location>
        <position position="81"/>
    </location>
</feature>
<evidence type="ECO:0000313" key="1">
    <source>
        <dbReference type="EMBL" id="GAG40324.1"/>
    </source>
</evidence>
<dbReference type="Gene3D" id="3.40.50.150">
    <property type="entry name" value="Vaccinia Virus protein VP39"/>
    <property type="match status" value="1"/>
</dbReference>
<comment type="caution">
    <text evidence="1">The sequence shown here is derived from an EMBL/GenBank/DDBJ whole genome shotgun (WGS) entry which is preliminary data.</text>
</comment>
<dbReference type="EMBL" id="BARS01046162">
    <property type="protein sequence ID" value="GAG40324.1"/>
    <property type="molecule type" value="Genomic_DNA"/>
</dbReference>
<protein>
    <recommendedName>
        <fullName evidence="2">Class I SAM-dependent methyltransferase</fullName>
    </recommendedName>
</protein>